<sequence>MYDKITNVGKTAKYKLSQCQFDPNMQKHINYMLNWMREKSAKNISID</sequence>
<dbReference type="HOGENOM" id="CLU_3172218_0_0_6"/>
<evidence type="ECO:0000313" key="2">
    <source>
        <dbReference type="Proteomes" id="UP000006503"/>
    </source>
</evidence>
<dbReference type="EMBL" id="CP003734">
    <property type="protein sequence ID" value="AFO46546.1"/>
    <property type="molecule type" value="Genomic_DNA"/>
</dbReference>
<accession>I7C0F7</accession>
<proteinExistence type="predicted"/>
<dbReference type="AlphaFoldDB" id="I7C0F7"/>
<dbReference type="PATRIC" id="fig|1196325.3.peg.690"/>
<organism evidence="1 2">
    <name type="scientific">Pseudomonas putida (strain DOT-T1E)</name>
    <dbReference type="NCBI Taxonomy" id="1196325"/>
    <lineage>
        <taxon>Bacteria</taxon>
        <taxon>Pseudomonadati</taxon>
        <taxon>Pseudomonadota</taxon>
        <taxon>Gammaproteobacteria</taxon>
        <taxon>Pseudomonadales</taxon>
        <taxon>Pseudomonadaceae</taxon>
        <taxon>Pseudomonas</taxon>
    </lineage>
</organism>
<protein>
    <submittedName>
        <fullName evidence="1">Uncharacterized protein</fullName>
    </submittedName>
</protein>
<dbReference type="KEGG" id="ppx:T1E_0688"/>
<name>I7C0F7_PSEPT</name>
<gene>
    <name evidence="1" type="ordered locus">T1E_0688</name>
</gene>
<dbReference type="Proteomes" id="UP000006503">
    <property type="component" value="Chromosome"/>
</dbReference>
<reference evidence="2" key="1">
    <citation type="journal article" date="2013" name="Microb. Biotechnol.">
        <title>Metabolic potential of the organic-solvent tolerant Pseudomonas putida DOT-T1E deduced from its annotated genome.</title>
        <authorList>
            <person name="Udaondo Z."/>
            <person name="Molina L."/>
            <person name="Daniels C."/>
            <person name="Gomez M.J."/>
            <person name="Molina-Henares M.A."/>
            <person name="Matilla M.A."/>
            <person name="Roca A."/>
            <person name="Fernandez M."/>
            <person name="Duque E."/>
            <person name="Segura A."/>
            <person name="Ramos J.L."/>
        </authorList>
    </citation>
    <scope>NUCLEOTIDE SEQUENCE [LARGE SCALE GENOMIC DNA]</scope>
    <source>
        <strain evidence="2">DOT-T1E</strain>
    </source>
</reference>
<evidence type="ECO:0000313" key="1">
    <source>
        <dbReference type="EMBL" id="AFO46546.1"/>
    </source>
</evidence>